<dbReference type="CDD" id="cd03590">
    <property type="entry name" value="CLECT_DC-SIGN_like"/>
    <property type="match status" value="1"/>
</dbReference>
<dbReference type="AlphaFoldDB" id="A0A6P9BYM3"/>
<protein>
    <submittedName>
        <fullName evidence="8">Hepatic lectin-like</fullName>
    </submittedName>
</protein>
<dbReference type="GeneID" id="117666591"/>
<evidence type="ECO:0000256" key="4">
    <source>
        <dbReference type="ARBA" id="ARBA00023157"/>
    </source>
</evidence>
<dbReference type="PROSITE" id="PS00615">
    <property type="entry name" value="C_TYPE_LECTIN_1"/>
    <property type="match status" value="1"/>
</dbReference>
<evidence type="ECO:0000313" key="7">
    <source>
        <dbReference type="Proteomes" id="UP001652622"/>
    </source>
</evidence>
<dbReference type="GO" id="GO:0030246">
    <property type="term" value="F:carbohydrate binding"/>
    <property type="evidence" value="ECO:0007669"/>
    <property type="project" value="UniProtKB-KW"/>
</dbReference>
<dbReference type="PANTHER" id="PTHR22803">
    <property type="entry name" value="MANNOSE, PHOSPHOLIPASE, LECTIN RECEPTOR RELATED"/>
    <property type="match status" value="1"/>
</dbReference>
<dbReference type="Gene3D" id="3.10.100.10">
    <property type="entry name" value="Mannose-Binding Protein A, subunit A"/>
    <property type="match status" value="1"/>
</dbReference>
<proteinExistence type="predicted"/>
<name>A0A6P9BYM3_PANGU</name>
<keyword evidence="5" id="KW-0472">Membrane</keyword>
<comment type="subcellular location">
    <subcellularLocation>
        <location evidence="1">Secreted</location>
    </subcellularLocation>
</comment>
<evidence type="ECO:0000313" key="8">
    <source>
        <dbReference type="RefSeq" id="XP_034275239.1"/>
    </source>
</evidence>
<feature type="domain" description="C-type lectin" evidence="6">
    <location>
        <begin position="91"/>
        <end position="205"/>
    </location>
</feature>
<dbReference type="InterPro" id="IPR033989">
    <property type="entry name" value="CD209-like_CTLD"/>
</dbReference>
<dbReference type="Pfam" id="PF00059">
    <property type="entry name" value="Lectin_C"/>
    <property type="match status" value="1"/>
</dbReference>
<dbReference type="InterPro" id="IPR016187">
    <property type="entry name" value="CTDL_fold"/>
</dbReference>
<evidence type="ECO:0000259" key="6">
    <source>
        <dbReference type="PROSITE" id="PS50041"/>
    </source>
</evidence>
<dbReference type="InterPro" id="IPR050111">
    <property type="entry name" value="C-type_lectin/snaclec_domain"/>
</dbReference>
<accession>A0A6P9BYM3</accession>
<dbReference type="InterPro" id="IPR016186">
    <property type="entry name" value="C-type_lectin-like/link_sf"/>
</dbReference>
<dbReference type="RefSeq" id="XP_034275239.1">
    <property type="nucleotide sequence ID" value="XM_034419348.2"/>
</dbReference>
<dbReference type="SMART" id="SM00034">
    <property type="entry name" value="CLECT"/>
    <property type="match status" value="1"/>
</dbReference>
<keyword evidence="5" id="KW-0812">Transmembrane</keyword>
<feature type="transmembrane region" description="Helical" evidence="5">
    <location>
        <begin position="27"/>
        <end position="52"/>
    </location>
</feature>
<dbReference type="KEGG" id="pgut:117666591"/>
<evidence type="ECO:0000256" key="5">
    <source>
        <dbReference type="SAM" id="Phobius"/>
    </source>
</evidence>
<dbReference type="Proteomes" id="UP001652622">
    <property type="component" value="Unplaced"/>
</dbReference>
<dbReference type="OMA" id="QWEYFNG"/>
<reference evidence="8" key="1">
    <citation type="submission" date="2025-08" db="UniProtKB">
        <authorList>
            <consortium name="RefSeq"/>
        </authorList>
    </citation>
    <scope>IDENTIFICATION</scope>
    <source>
        <tissue evidence="8">Blood</tissue>
    </source>
</reference>
<evidence type="ECO:0000256" key="2">
    <source>
        <dbReference type="ARBA" id="ARBA00022525"/>
    </source>
</evidence>
<keyword evidence="2" id="KW-0964">Secreted</keyword>
<keyword evidence="4" id="KW-1015">Disulfide bond</keyword>
<sequence length="212" mass="25477">MEDEIYHDDLRTDKKRNYLYYTQRSDFHIYVLLAVSFLLTVIFYIAVLYKAATLSSEINKIRKSMHYSLPVDDLDDKLFPCGPNHTQWEYFNGKCYYFSLKKSIWRLANDQCRDNRAQLVVINDMAEQNFLQTRARNERHWIGLTDIDVEGEWKWVDGSTYRNGFRYWKQGEPNNDQSNEDCAHLWGNGEWNDVYCTYLCYYICEKSLPRIF</sequence>
<dbReference type="PROSITE" id="PS50041">
    <property type="entry name" value="C_TYPE_LECTIN_2"/>
    <property type="match status" value="1"/>
</dbReference>
<keyword evidence="7" id="KW-1185">Reference proteome</keyword>
<keyword evidence="3" id="KW-0430">Lectin</keyword>
<dbReference type="InterPro" id="IPR018378">
    <property type="entry name" value="C-type_lectin_CS"/>
</dbReference>
<dbReference type="InterPro" id="IPR001304">
    <property type="entry name" value="C-type_lectin-like"/>
</dbReference>
<keyword evidence="5" id="KW-1133">Transmembrane helix</keyword>
<evidence type="ECO:0000256" key="3">
    <source>
        <dbReference type="ARBA" id="ARBA00022734"/>
    </source>
</evidence>
<gene>
    <name evidence="8" type="primary">LOC117666591</name>
</gene>
<dbReference type="SUPFAM" id="SSF56436">
    <property type="entry name" value="C-type lectin-like"/>
    <property type="match status" value="1"/>
</dbReference>
<dbReference type="InParanoid" id="A0A6P9BYM3"/>
<dbReference type="FunCoup" id="A0A6P9BYM3">
    <property type="interactions" value="101"/>
</dbReference>
<organism evidence="7 8">
    <name type="scientific">Pantherophis guttatus</name>
    <name type="common">Corn snake</name>
    <name type="synonym">Elaphe guttata</name>
    <dbReference type="NCBI Taxonomy" id="94885"/>
    <lineage>
        <taxon>Eukaryota</taxon>
        <taxon>Metazoa</taxon>
        <taxon>Chordata</taxon>
        <taxon>Craniata</taxon>
        <taxon>Vertebrata</taxon>
        <taxon>Euteleostomi</taxon>
        <taxon>Lepidosauria</taxon>
        <taxon>Squamata</taxon>
        <taxon>Bifurcata</taxon>
        <taxon>Unidentata</taxon>
        <taxon>Episquamata</taxon>
        <taxon>Toxicofera</taxon>
        <taxon>Serpentes</taxon>
        <taxon>Colubroidea</taxon>
        <taxon>Colubridae</taxon>
        <taxon>Colubrinae</taxon>
        <taxon>Pantherophis</taxon>
    </lineage>
</organism>
<evidence type="ECO:0000256" key="1">
    <source>
        <dbReference type="ARBA" id="ARBA00004613"/>
    </source>
</evidence>
<dbReference type="GO" id="GO:0005576">
    <property type="term" value="C:extracellular region"/>
    <property type="evidence" value="ECO:0007669"/>
    <property type="project" value="UniProtKB-SubCell"/>
</dbReference>